<dbReference type="GO" id="GO:0015768">
    <property type="term" value="P:maltose transport"/>
    <property type="evidence" value="ECO:0007669"/>
    <property type="project" value="TreeGrafter"/>
</dbReference>
<evidence type="ECO:0000256" key="4">
    <source>
        <dbReference type="SAM" id="SignalP"/>
    </source>
</evidence>
<evidence type="ECO:0000313" key="6">
    <source>
        <dbReference type="Proteomes" id="UP000185669"/>
    </source>
</evidence>
<dbReference type="EMBL" id="FTNC01000002">
    <property type="protein sequence ID" value="SIQ23058.1"/>
    <property type="molecule type" value="Genomic_DNA"/>
</dbReference>
<dbReference type="Gene3D" id="3.40.190.10">
    <property type="entry name" value="Periplasmic binding protein-like II"/>
    <property type="match status" value="2"/>
</dbReference>
<keyword evidence="3 4" id="KW-0732">Signal</keyword>
<evidence type="ECO:0000256" key="2">
    <source>
        <dbReference type="ARBA" id="ARBA00022448"/>
    </source>
</evidence>
<dbReference type="STRING" id="56779.SAMN05421834_102137"/>
<keyword evidence="6" id="KW-1185">Reference proteome</keyword>
<evidence type="ECO:0000313" key="5">
    <source>
        <dbReference type="EMBL" id="SIQ23058.1"/>
    </source>
</evidence>
<organism evidence="5 6">
    <name type="scientific">Halanaerobium kushneri</name>
    <dbReference type="NCBI Taxonomy" id="56779"/>
    <lineage>
        <taxon>Bacteria</taxon>
        <taxon>Bacillati</taxon>
        <taxon>Bacillota</taxon>
        <taxon>Clostridia</taxon>
        <taxon>Halanaerobiales</taxon>
        <taxon>Halanaerobiaceae</taxon>
        <taxon>Halanaerobium</taxon>
    </lineage>
</organism>
<dbReference type="PANTHER" id="PTHR30061">
    <property type="entry name" value="MALTOSE-BINDING PERIPLASMIC PROTEIN"/>
    <property type="match status" value="1"/>
</dbReference>
<dbReference type="RefSeq" id="WP_076543808.1">
    <property type="nucleotide sequence ID" value="NZ_FTNC01000002.1"/>
</dbReference>
<comment type="similarity">
    <text evidence="1">Belongs to the bacterial solute-binding protein 1 family.</text>
</comment>
<sequence>MKRSIFVIVVLMLVLASIASVVSAQEEVVLKVWDNYFRQANDQIIKDAMEKFKQKHPNVSFQRVARPLDDLKMQIMAALPKGQGPDIMTVNNAETMMGPLVRGGHLLALDKYAEEYNWEDKILSPAVMNRARYSEDGTVLGKGNLYAVPFMGELVGVYYNKEIFEELDLNIPQSLEEFEEVLKTLKDAGYIPITYGGLDDWQFFHLYGEVLGSVLAHDMGADNAQEYLDDIVLRWDEDRSFVNKSTQESASILQEWVENDYFVDGFSGLNGDDALPIFTAGKAAIFIQGSWYSGDITVSDIEAGFFPFPPYKKDGKLPPQVGGMLVPYGISAYTEHPDLAAEFIDIVISSESTNEHLIDNNSLPASVPVDTSELERGTLKYDIYTTWNEVNDSGRLGHYLDWISSSMWDTMGEAGQNLMNLDISPVDFVEKIETDFRQWQDEKPKAD</sequence>
<reference evidence="6" key="1">
    <citation type="submission" date="2017-01" db="EMBL/GenBank/DDBJ databases">
        <authorList>
            <person name="Varghese N."/>
            <person name="Submissions S."/>
        </authorList>
    </citation>
    <scope>NUCLEOTIDE SEQUENCE [LARGE SCALE GENOMIC DNA]</scope>
    <source>
        <strain evidence="6">ATCC 700103</strain>
    </source>
</reference>
<dbReference type="Proteomes" id="UP000185669">
    <property type="component" value="Unassembled WGS sequence"/>
</dbReference>
<name>A0A1N6R2H0_9FIRM</name>
<evidence type="ECO:0000256" key="1">
    <source>
        <dbReference type="ARBA" id="ARBA00008520"/>
    </source>
</evidence>
<dbReference type="AlphaFoldDB" id="A0A1N6R2H0"/>
<keyword evidence="2" id="KW-0813">Transport</keyword>
<gene>
    <name evidence="5" type="ORF">SAMN05421834_102137</name>
</gene>
<dbReference type="Pfam" id="PF01547">
    <property type="entry name" value="SBP_bac_1"/>
    <property type="match status" value="1"/>
</dbReference>
<dbReference type="GO" id="GO:1901982">
    <property type="term" value="F:maltose binding"/>
    <property type="evidence" value="ECO:0007669"/>
    <property type="project" value="TreeGrafter"/>
</dbReference>
<feature type="signal peptide" evidence="4">
    <location>
        <begin position="1"/>
        <end position="24"/>
    </location>
</feature>
<evidence type="ECO:0000256" key="3">
    <source>
        <dbReference type="ARBA" id="ARBA00022729"/>
    </source>
</evidence>
<dbReference type="GO" id="GO:0042956">
    <property type="term" value="P:maltodextrin transmembrane transport"/>
    <property type="evidence" value="ECO:0007669"/>
    <property type="project" value="TreeGrafter"/>
</dbReference>
<protein>
    <submittedName>
        <fullName evidence="5">Carbohydrate ABC transporter substrate-binding protein, CUT1 family</fullName>
    </submittedName>
</protein>
<dbReference type="InterPro" id="IPR006059">
    <property type="entry name" value="SBP"/>
</dbReference>
<dbReference type="GO" id="GO:0055052">
    <property type="term" value="C:ATP-binding cassette (ABC) transporter complex, substrate-binding subunit-containing"/>
    <property type="evidence" value="ECO:0007669"/>
    <property type="project" value="TreeGrafter"/>
</dbReference>
<accession>A0A1N6R2H0</accession>
<feature type="chain" id="PRO_5013292064" evidence="4">
    <location>
        <begin position="25"/>
        <end position="447"/>
    </location>
</feature>
<dbReference type="OrthoDB" id="94797at2"/>
<dbReference type="SUPFAM" id="SSF53850">
    <property type="entry name" value="Periplasmic binding protein-like II"/>
    <property type="match status" value="1"/>
</dbReference>
<dbReference type="PANTHER" id="PTHR30061:SF50">
    <property type="entry name" value="MALTOSE_MALTODEXTRIN-BINDING PERIPLASMIC PROTEIN"/>
    <property type="match status" value="1"/>
</dbReference>
<proteinExistence type="inferred from homology"/>